<gene>
    <name evidence="2" type="ORF">g.13424</name>
</gene>
<dbReference type="EMBL" id="GECZ01027851">
    <property type="protein sequence ID" value="JAS41918.1"/>
    <property type="molecule type" value="Transcribed_RNA"/>
</dbReference>
<proteinExistence type="predicted"/>
<reference evidence="2" key="1">
    <citation type="submission" date="2015-11" db="EMBL/GenBank/DDBJ databases">
        <title>De novo transcriptome assembly of four potential Pierce s Disease insect vectors from Arizona vineyards.</title>
        <authorList>
            <person name="Tassone E.E."/>
        </authorList>
    </citation>
    <scope>NUCLEOTIDE SEQUENCE</scope>
</reference>
<dbReference type="AlphaFoldDB" id="A0A1B6EVI2"/>
<keyword evidence="1" id="KW-0812">Transmembrane</keyword>
<evidence type="ECO:0000256" key="1">
    <source>
        <dbReference type="SAM" id="Phobius"/>
    </source>
</evidence>
<evidence type="ECO:0000313" key="2">
    <source>
        <dbReference type="EMBL" id="JAS41918.1"/>
    </source>
</evidence>
<accession>A0A1B6EVI2</accession>
<sequence>VSFMTHYNKVSTVPPVMALDSNKTCHYTSEGRFWRLITLNMWSNILIFGLIFLYGTSNTFAASPDEKRVTELVKAVAQVVAEDVTIASETFSQKGHLFSEKEAADFFETVSVTTLERLEKYIQELSSLTKYDHEKAGVIAQRVADEAANNGFTKLFKKQEKVGNVVMQEGVLGITKHVAEFIKLALIE</sequence>
<keyword evidence="1" id="KW-1133">Transmembrane helix</keyword>
<feature type="transmembrane region" description="Helical" evidence="1">
    <location>
        <begin position="33"/>
        <end position="54"/>
    </location>
</feature>
<organism evidence="2">
    <name type="scientific">Cuerna arida</name>
    <dbReference type="NCBI Taxonomy" id="1464854"/>
    <lineage>
        <taxon>Eukaryota</taxon>
        <taxon>Metazoa</taxon>
        <taxon>Ecdysozoa</taxon>
        <taxon>Arthropoda</taxon>
        <taxon>Hexapoda</taxon>
        <taxon>Insecta</taxon>
        <taxon>Pterygota</taxon>
        <taxon>Neoptera</taxon>
        <taxon>Paraneoptera</taxon>
        <taxon>Hemiptera</taxon>
        <taxon>Auchenorrhyncha</taxon>
        <taxon>Membracoidea</taxon>
        <taxon>Cicadellidae</taxon>
        <taxon>Cicadellinae</taxon>
        <taxon>Proconiini</taxon>
        <taxon>Cuerna</taxon>
    </lineage>
</organism>
<name>A0A1B6EVI2_9HEMI</name>
<protein>
    <submittedName>
        <fullName evidence="2">Uncharacterized protein</fullName>
    </submittedName>
</protein>
<keyword evidence="1" id="KW-0472">Membrane</keyword>
<feature type="non-terminal residue" evidence="2">
    <location>
        <position position="1"/>
    </location>
</feature>